<sequence>MHPPASGSCGDFGRHCLNAFRQVVPASQGAFYRIDAHLQAYDFILLDMLEPMHDAYLRHYRHVDPLRPDHCQAAGLPVVPLRTGLAQQSEADNRKYRRFLQHHAVVDVVEIIAHVDGKPSAGVSLLRGAHLGPFRPEELQCLLPLHGLMELAARSQPQSAGDRLKALTPRERELALLLRDGLPNKLLARQLGLGLPTIKTHLLHLYRKLGVSNRTELISSLFL</sequence>
<dbReference type="GO" id="GO:0006355">
    <property type="term" value="P:regulation of DNA-templated transcription"/>
    <property type="evidence" value="ECO:0007669"/>
    <property type="project" value="InterPro"/>
</dbReference>
<dbReference type="PANTHER" id="PTHR44688:SF16">
    <property type="entry name" value="DNA-BINDING TRANSCRIPTIONAL ACTIVATOR DEVR_DOSR"/>
    <property type="match status" value="1"/>
</dbReference>
<keyword evidence="2" id="KW-0238">DNA-binding</keyword>
<dbReference type="GO" id="GO:0003677">
    <property type="term" value="F:DNA binding"/>
    <property type="evidence" value="ECO:0007669"/>
    <property type="project" value="UniProtKB-KW"/>
</dbReference>
<dbReference type="CDD" id="cd06170">
    <property type="entry name" value="LuxR_C_like"/>
    <property type="match status" value="1"/>
</dbReference>
<evidence type="ECO:0000256" key="2">
    <source>
        <dbReference type="ARBA" id="ARBA00023125"/>
    </source>
</evidence>
<evidence type="ECO:0000256" key="3">
    <source>
        <dbReference type="ARBA" id="ARBA00023163"/>
    </source>
</evidence>
<dbReference type="PANTHER" id="PTHR44688">
    <property type="entry name" value="DNA-BINDING TRANSCRIPTIONAL ACTIVATOR DEVR_DOSR"/>
    <property type="match status" value="1"/>
</dbReference>
<feature type="domain" description="HTH luxR-type" evidence="4">
    <location>
        <begin position="160"/>
        <end position="223"/>
    </location>
</feature>
<dbReference type="Proteomes" id="UP000032068">
    <property type="component" value="Unassembled WGS sequence"/>
</dbReference>
<dbReference type="InterPro" id="IPR016032">
    <property type="entry name" value="Sig_transdc_resp-reg_C-effctor"/>
</dbReference>
<comment type="caution">
    <text evidence="5">The sequence shown here is derived from an EMBL/GenBank/DDBJ whole genome shotgun (WGS) entry which is preliminary data.</text>
</comment>
<gene>
    <name evidence="5" type="ORF">RU08_15435</name>
</gene>
<keyword evidence="1" id="KW-0805">Transcription regulation</keyword>
<dbReference type="OrthoDB" id="1806906at2"/>
<keyword evidence="3" id="KW-0804">Transcription</keyword>
<dbReference type="PRINTS" id="PR00038">
    <property type="entry name" value="HTHLUXR"/>
</dbReference>
<dbReference type="InterPro" id="IPR036388">
    <property type="entry name" value="WH-like_DNA-bd_sf"/>
</dbReference>
<accession>A0A0D0IYX0</accession>
<evidence type="ECO:0000256" key="1">
    <source>
        <dbReference type="ARBA" id="ARBA00023015"/>
    </source>
</evidence>
<name>A0A0D0IYX0_9PSED</name>
<protein>
    <submittedName>
        <fullName evidence="5">LuxR family transcriptional regulator</fullName>
    </submittedName>
</protein>
<dbReference type="SMART" id="SM00421">
    <property type="entry name" value="HTH_LUXR"/>
    <property type="match status" value="1"/>
</dbReference>
<dbReference type="EMBL" id="JXQW01000041">
    <property type="protein sequence ID" value="KIP98405.1"/>
    <property type="molecule type" value="Genomic_DNA"/>
</dbReference>
<proteinExistence type="predicted"/>
<evidence type="ECO:0000313" key="5">
    <source>
        <dbReference type="EMBL" id="KIP98405.1"/>
    </source>
</evidence>
<dbReference type="SUPFAM" id="SSF46894">
    <property type="entry name" value="C-terminal effector domain of the bipartite response regulators"/>
    <property type="match status" value="1"/>
</dbReference>
<organism evidence="5 6">
    <name type="scientific">Pseudomonas fulva</name>
    <dbReference type="NCBI Taxonomy" id="47880"/>
    <lineage>
        <taxon>Bacteria</taxon>
        <taxon>Pseudomonadati</taxon>
        <taxon>Pseudomonadota</taxon>
        <taxon>Gammaproteobacteria</taxon>
        <taxon>Pseudomonadales</taxon>
        <taxon>Pseudomonadaceae</taxon>
        <taxon>Pseudomonas</taxon>
    </lineage>
</organism>
<dbReference type="PROSITE" id="PS50043">
    <property type="entry name" value="HTH_LUXR_2"/>
    <property type="match status" value="1"/>
</dbReference>
<evidence type="ECO:0000313" key="6">
    <source>
        <dbReference type="Proteomes" id="UP000032068"/>
    </source>
</evidence>
<reference evidence="5 6" key="1">
    <citation type="submission" date="2014-12" db="EMBL/GenBank/DDBJ databases">
        <title>16Stimator: statistical estimation of ribosomal gene copy numbers from draft genome assemblies.</title>
        <authorList>
            <person name="Perisin M.A."/>
            <person name="Vetter M."/>
            <person name="Gilbert J.A."/>
            <person name="Bergelson J."/>
        </authorList>
    </citation>
    <scope>NUCLEOTIDE SEQUENCE [LARGE SCALE GENOMIC DNA]</scope>
    <source>
        <strain evidence="5 6">MEJ086</strain>
    </source>
</reference>
<dbReference type="InterPro" id="IPR000792">
    <property type="entry name" value="Tscrpt_reg_LuxR_C"/>
</dbReference>
<dbReference type="RefSeq" id="WP_042554725.1">
    <property type="nucleotide sequence ID" value="NZ_JXQW01000041.1"/>
</dbReference>
<evidence type="ECO:0000259" key="4">
    <source>
        <dbReference type="PROSITE" id="PS50043"/>
    </source>
</evidence>
<dbReference type="Pfam" id="PF00196">
    <property type="entry name" value="GerE"/>
    <property type="match status" value="1"/>
</dbReference>
<dbReference type="Gene3D" id="1.10.10.10">
    <property type="entry name" value="Winged helix-like DNA-binding domain superfamily/Winged helix DNA-binding domain"/>
    <property type="match status" value="1"/>
</dbReference>
<dbReference type="AlphaFoldDB" id="A0A0D0IYX0"/>